<dbReference type="OrthoDB" id="547796at2759"/>
<evidence type="ECO:0000259" key="3">
    <source>
        <dbReference type="SMART" id="SM01117"/>
    </source>
</evidence>
<dbReference type="SMART" id="SM01117">
    <property type="entry name" value="Cyt-b5"/>
    <property type="match status" value="1"/>
</dbReference>
<keyword evidence="2" id="KW-0732">Signal</keyword>
<name>A0A9N8HHI9_9STRA</name>
<dbReference type="EMBL" id="CAICTM010000709">
    <property type="protein sequence ID" value="CAB9515363.1"/>
    <property type="molecule type" value="Genomic_DNA"/>
</dbReference>
<evidence type="ECO:0000313" key="4">
    <source>
        <dbReference type="EMBL" id="CAB9515363.1"/>
    </source>
</evidence>
<proteinExistence type="inferred from homology"/>
<dbReference type="PANTHER" id="PTHR10281">
    <property type="entry name" value="MEMBRANE-ASSOCIATED PROGESTERONE RECEPTOR COMPONENT-RELATED"/>
    <property type="match status" value="1"/>
</dbReference>
<evidence type="ECO:0000313" key="5">
    <source>
        <dbReference type="Proteomes" id="UP001153069"/>
    </source>
</evidence>
<dbReference type="Proteomes" id="UP001153069">
    <property type="component" value="Unassembled WGS sequence"/>
</dbReference>
<dbReference type="Gene3D" id="3.10.120.10">
    <property type="entry name" value="Cytochrome b5-like heme/steroid binding domain"/>
    <property type="match status" value="1"/>
</dbReference>
<organism evidence="4 5">
    <name type="scientific">Seminavis robusta</name>
    <dbReference type="NCBI Taxonomy" id="568900"/>
    <lineage>
        <taxon>Eukaryota</taxon>
        <taxon>Sar</taxon>
        <taxon>Stramenopiles</taxon>
        <taxon>Ochrophyta</taxon>
        <taxon>Bacillariophyta</taxon>
        <taxon>Bacillariophyceae</taxon>
        <taxon>Bacillariophycidae</taxon>
        <taxon>Naviculales</taxon>
        <taxon>Naviculaceae</taxon>
        <taxon>Seminavis</taxon>
    </lineage>
</organism>
<feature type="domain" description="Cytochrome b5 heme-binding" evidence="3">
    <location>
        <begin position="96"/>
        <end position="188"/>
    </location>
</feature>
<evidence type="ECO:0000256" key="1">
    <source>
        <dbReference type="ARBA" id="ARBA00038357"/>
    </source>
</evidence>
<feature type="signal peptide" evidence="2">
    <location>
        <begin position="1"/>
        <end position="20"/>
    </location>
</feature>
<dbReference type="GO" id="GO:0012505">
    <property type="term" value="C:endomembrane system"/>
    <property type="evidence" value="ECO:0007669"/>
    <property type="project" value="TreeGrafter"/>
</dbReference>
<reference evidence="4" key="1">
    <citation type="submission" date="2020-06" db="EMBL/GenBank/DDBJ databases">
        <authorList>
            <consortium name="Plant Systems Biology data submission"/>
        </authorList>
    </citation>
    <scope>NUCLEOTIDE SEQUENCE</scope>
    <source>
        <strain evidence="4">D6</strain>
    </source>
</reference>
<evidence type="ECO:0000256" key="2">
    <source>
        <dbReference type="SAM" id="SignalP"/>
    </source>
</evidence>
<gene>
    <name evidence="4" type="ORF">SEMRO_710_G191070.1</name>
</gene>
<dbReference type="InterPro" id="IPR050577">
    <property type="entry name" value="MAPR/NEUFC/NENF-like"/>
</dbReference>
<protein>
    <submittedName>
        <fullName evidence="4">Membrane-associated progesterone receptor component</fullName>
    </submittedName>
</protein>
<dbReference type="GO" id="GO:0016020">
    <property type="term" value="C:membrane"/>
    <property type="evidence" value="ECO:0007669"/>
    <property type="project" value="TreeGrafter"/>
</dbReference>
<comment type="similarity">
    <text evidence="1">Belongs to the cytochrome b5 family. MAPR subfamily.</text>
</comment>
<sequence length="220" mass="25321">MAAFPGWLVWAVVGVASSTAAVHFNQDSINMFFMRLFRDIGRHKAYQRRYGSNDYALTTFLLHQDDPLLGVFDEREDDLPTYTVDELWEMGNVEDFEDAEEEEPRKLLLSVFGRIYDVTKGTKFYGPDSSYSMFCGRDVTYALSLGCKTEKCLASKVEELTDKQLDEGKRWLSFFQLHDKYPLVGKLDDNPMESMMNQWIDEIVANKDKEGAGEMPPLNF</sequence>
<keyword evidence="5" id="KW-1185">Reference proteome</keyword>
<accession>A0A9N8HHI9</accession>
<dbReference type="InterPro" id="IPR036400">
    <property type="entry name" value="Cyt_B5-like_heme/steroid_sf"/>
</dbReference>
<comment type="caution">
    <text evidence="4">The sequence shown here is derived from an EMBL/GenBank/DDBJ whole genome shotgun (WGS) entry which is preliminary data.</text>
</comment>
<feature type="chain" id="PRO_5040194334" evidence="2">
    <location>
        <begin position="21"/>
        <end position="220"/>
    </location>
</feature>
<keyword evidence="4" id="KW-0675">Receptor</keyword>
<dbReference type="Pfam" id="PF00173">
    <property type="entry name" value="Cyt-b5"/>
    <property type="match status" value="1"/>
</dbReference>
<dbReference type="InterPro" id="IPR001199">
    <property type="entry name" value="Cyt_B5-like_heme/steroid-bd"/>
</dbReference>
<dbReference type="SUPFAM" id="SSF55856">
    <property type="entry name" value="Cytochrome b5-like heme/steroid binding domain"/>
    <property type="match status" value="1"/>
</dbReference>
<dbReference type="AlphaFoldDB" id="A0A9N8HHI9"/>
<dbReference type="PANTHER" id="PTHR10281:SF76">
    <property type="entry name" value="CALCUTTA CUP-RELATED"/>
    <property type="match status" value="1"/>
</dbReference>